<evidence type="ECO:0000256" key="2">
    <source>
        <dbReference type="SAM" id="Phobius"/>
    </source>
</evidence>
<evidence type="ECO:0000313" key="3">
    <source>
        <dbReference type="EMBL" id="POM23942.1"/>
    </source>
</evidence>
<feature type="region of interest" description="Disordered" evidence="1">
    <location>
        <begin position="1"/>
        <end position="64"/>
    </location>
</feature>
<name>A0A2P4UFW9_9ACTN</name>
<evidence type="ECO:0000256" key="1">
    <source>
        <dbReference type="SAM" id="MobiDB-lite"/>
    </source>
</evidence>
<feature type="compositionally biased region" description="Basic residues" evidence="1">
    <location>
        <begin position="9"/>
        <end position="23"/>
    </location>
</feature>
<sequence length="309" mass="31610">MDDDDRGRGTARPRATRPARPVRRAAPARSARTRRAAGRPAPPRKAPERAPAPEPRKAVRPPRRNTTLANLDHRLYFAAAAALLVVVVLLIAVVASGGDAPRRAAAPDPAAGNVPEDGPSPASYSSTANTPAFAAIAQRSKDAAPLTAGEAFPSYARELRTDGGTRLTLRAKRLDGCRAAVWGGGLAADLARSGCTQAVRTLYTANDPKPGYALSVTVLNLAGAADADRLVRGLDAGRAAGFVRPLPVDGAAFGGGFGMARGLAVGHYAVVAWAERLDGSGDASDTTLLALLIEGGKAPAALGRAAKAG</sequence>
<dbReference type="EMBL" id="MTBP01000002">
    <property type="protein sequence ID" value="POM23942.1"/>
    <property type="molecule type" value="Genomic_DNA"/>
</dbReference>
<organism evidence="3 4">
    <name type="scientific">Actinomadura rubteroloni</name>
    <dbReference type="NCBI Taxonomy" id="1926885"/>
    <lineage>
        <taxon>Bacteria</taxon>
        <taxon>Bacillati</taxon>
        <taxon>Actinomycetota</taxon>
        <taxon>Actinomycetes</taxon>
        <taxon>Streptosporangiales</taxon>
        <taxon>Thermomonosporaceae</taxon>
        <taxon>Actinomadura</taxon>
    </lineage>
</organism>
<keyword evidence="4" id="KW-1185">Reference proteome</keyword>
<feature type="compositionally biased region" description="Low complexity" evidence="1">
    <location>
        <begin position="100"/>
        <end position="112"/>
    </location>
</feature>
<gene>
    <name evidence="3" type="ORF">BTM25_25690</name>
</gene>
<dbReference type="Proteomes" id="UP000242367">
    <property type="component" value="Unassembled WGS sequence"/>
</dbReference>
<feature type="transmembrane region" description="Helical" evidence="2">
    <location>
        <begin position="75"/>
        <end position="95"/>
    </location>
</feature>
<evidence type="ECO:0000313" key="4">
    <source>
        <dbReference type="Proteomes" id="UP000242367"/>
    </source>
</evidence>
<keyword evidence="2" id="KW-0472">Membrane</keyword>
<proteinExistence type="predicted"/>
<feature type="region of interest" description="Disordered" evidence="1">
    <location>
        <begin position="100"/>
        <end position="127"/>
    </location>
</feature>
<keyword evidence="2" id="KW-1133">Transmembrane helix</keyword>
<comment type="caution">
    <text evidence="3">The sequence shown here is derived from an EMBL/GenBank/DDBJ whole genome shotgun (WGS) entry which is preliminary data.</text>
</comment>
<keyword evidence="2" id="KW-0812">Transmembrane</keyword>
<dbReference type="AlphaFoldDB" id="A0A2P4UFW9"/>
<reference evidence="3 4" key="1">
    <citation type="journal article" date="2017" name="Chemistry">
        <title>Isolation, Biosynthesis and Chemical Modifications of Rubterolones A-F: Rare Tropolone Alkaloids from Actinomadura sp. 5-2.</title>
        <authorList>
            <person name="Guo H."/>
            <person name="Benndorf R."/>
            <person name="Leichnitz D."/>
            <person name="Klassen J.L."/>
            <person name="Vollmers J."/>
            <person name="Gorls H."/>
            <person name="Steinacker M."/>
            <person name="Weigel C."/>
            <person name="Dahse H.M."/>
            <person name="Kaster A.K."/>
            <person name="de Beer Z.W."/>
            <person name="Poulsen M."/>
            <person name="Beemelmanns C."/>
        </authorList>
    </citation>
    <scope>NUCLEOTIDE SEQUENCE [LARGE SCALE GENOMIC DNA]</scope>
    <source>
        <strain evidence="3 4">5-2</strain>
    </source>
</reference>
<dbReference type="RefSeq" id="WP_103563121.1">
    <property type="nucleotide sequence ID" value="NZ_MTBP01000002.1"/>
</dbReference>
<accession>A0A2P4UFW9</accession>
<protein>
    <submittedName>
        <fullName evidence="3">Uncharacterized protein</fullName>
    </submittedName>
</protein>